<evidence type="ECO:0000313" key="2">
    <source>
        <dbReference type="EMBL" id="WAQ88701.1"/>
    </source>
</evidence>
<protein>
    <submittedName>
        <fullName evidence="2">Uncharacterized protein</fullName>
    </submittedName>
</protein>
<dbReference type="EMBL" id="CP110430">
    <property type="protein sequence ID" value="WAQ88701.1"/>
    <property type="molecule type" value="Genomic_DNA"/>
</dbReference>
<evidence type="ECO:0000256" key="1">
    <source>
        <dbReference type="SAM" id="MobiDB-lite"/>
    </source>
</evidence>
<feature type="region of interest" description="Disordered" evidence="1">
    <location>
        <begin position="1"/>
        <end position="106"/>
    </location>
</feature>
<proteinExistence type="predicted"/>
<sequence length="106" mass="11362">MLRHGQRCGPLLSLPSRARGPHAPGPLGQLLLDLRDAMRAARSPIDDQAQGTNPQVEPPSTHVTPPSAKRIRAEGNPPSIATRDITHDTTPTANHHPQQRPIAASN</sequence>
<name>A0ABY7CTT1_9BASI</name>
<organism evidence="2 3">
    <name type="scientific">Puccinia triticina</name>
    <dbReference type="NCBI Taxonomy" id="208348"/>
    <lineage>
        <taxon>Eukaryota</taxon>
        <taxon>Fungi</taxon>
        <taxon>Dikarya</taxon>
        <taxon>Basidiomycota</taxon>
        <taxon>Pucciniomycotina</taxon>
        <taxon>Pucciniomycetes</taxon>
        <taxon>Pucciniales</taxon>
        <taxon>Pucciniaceae</taxon>
        <taxon>Puccinia</taxon>
    </lineage>
</organism>
<accession>A0ABY7CTT1</accession>
<reference evidence="2" key="1">
    <citation type="submission" date="2022-10" db="EMBL/GenBank/DDBJ databases">
        <title>Puccinia triticina Genome sequencing and assembly.</title>
        <authorList>
            <person name="Li C."/>
        </authorList>
    </citation>
    <scope>NUCLEOTIDE SEQUENCE</scope>
    <source>
        <strain evidence="2">Pt15</strain>
    </source>
</reference>
<keyword evidence="3" id="KW-1185">Reference proteome</keyword>
<dbReference type="Proteomes" id="UP001164743">
    <property type="component" value="Chromosome 10A"/>
</dbReference>
<dbReference type="GeneID" id="77801160"/>
<dbReference type="RefSeq" id="XP_053024256.1">
    <property type="nucleotide sequence ID" value="XM_053160265.1"/>
</dbReference>
<evidence type="ECO:0000313" key="3">
    <source>
        <dbReference type="Proteomes" id="UP001164743"/>
    </source>
</evidence>
<gene>
    <name evidence="2" type="ORF">PtA15_10A120</name>
</gene>